<dbReference type="Proteomes" id="UP000825799">
    <property type="component" value="Chromosome"/>
</dbReference>
<keyword evidence="1" id="KW-0732">Signal</keyword>
<sequence length="176" mass="18499">MRKALALLLGLALAVQPALAQGKTKSSPADEAVAALEVCETFAQGDVLAVDAAIEAGWDAYEQDSESPFIRSYSASRDIPGIGWGDLFVLVESYPETTLGYCRLDVAEPRGKGAAAIEALAGLDRYRGDVTSESGGTYASLMGTDDDNTLLITHWDEVGFVIQLTIITPKAASGGQ</sequence>
<dbReference type="RefSeq" id="WP_220304440.1">
    <property type="nucleotide sequence ID" value="NZ_CP080590.1"/>
</dbReference>
<dbReference type="EMBL" id="CP080590">
    <property type="protein sequence ID" value="QYO75946.1"/>
    <property type="molecule type" value="Genomic_DNA"/>
</dbReference>
<proteinExistence type="predicted"/>
<evidence type="ECO:0000313" key="3">
    <source>
        <dbReference type="Proteomes" id="UP000825799"/>
    </source>
</evidence>
<feature type="chain" id="PRO_5045423915" evidence="1">
    <location>
        <begin position="21"/>
        <end position="176"/>
    </location>
</feature>
<gene>
    <name evidence="2" type="ORF">K1X15_15120</name>
</gene>
<keyword evidence="3" id="KW-1185">Reference proteome</keyword>
<feature type="signal peptide" evidence="1">
    <location>
        <begin position="1"/>
        <end position="20"/>
    </location>
</feature>
<evidence type="ECO:0000313" key="2">
    <source>
        <dbReference type="EMBL" id="QYO75946.1"/>
    </source>
</evidence>
<reference evidence="2 3" key="1">
    <citation type="submission" date="2021-08" db="EMBL/GenBank/DDBJ databases">
        <title>Devosia salina sp. nov., isolated from the South China Sea sediment.</title>
        <authorList>
            <person name="Zhou Z."/>
        </authorList>
    </citation>
    <scope>NUCLEOTIDE SEQUENCE [LARGE SCALE GENOMIC DNA]</scope>
    <source>
        <strain evidence="2 3">SCS-3</strain>
    </source>
</reference>
<evidence type="ECO:0000256" key="1">
    <source>
        <dbReference type="SAM" id="SignalP"/>
    </source>
</evidence>
<organism evidence="2 3">
    <name type="scientific">Devosia salina</name>
    <dbReference type="NCBI Taxonomy" id="2860336"/>
    <lineage>
        <taxon>Bacteria</taxon>
        <taxon>Pseudomonadati</taxon>
        <taxon>Pseudomonadota</taxon>
        <taxon>Alphaproteobacteria</taxon>
        <taxon>Hyphomicrobiales</taxon>
        <taxon>Devosiaceae</taxon>
        <taxon>Devosia</taxon>
    </lineage>
</organism>
<name>A0ABX8WD88_9HYPH</name>
<protein>
    <submittedName>
        <fullName evidence="2">Uncharacterized protein</fullName>
    </submittedName>
</protein>
<accession>A0ABX8WD88</accession>